<dbReference type="AlphaFoldDB" id="A0AAE2YNN6"/>
<dbReference type="GO" id="GO:0006829">
    <property type="term" value="P:zinc ion transport"/>
    <property type="evidence" value="ECO:0007669"/>
    <property type="project" value="UniProtKB-KW"/>
</dbReference>
<dbReference type="Pfam" id="PF00950">
    <property type="entry name" value="ABC-3"/>
    <property type="match status" value="1"/>
</dbReference>
<proteinExistence type="inferred from homology"/>
<feature type="transmembrane region" description="Helical" evidence="14">
    <location>
        <begin position="129"/>
        <end position="149"/>
    </location>
</feature>
<evidence type="ECO:0000256" key="8">
    <source>
        <dbReference type="ARBA" id="ARBA00022906"/>
    </source>
</evidence>
<organism evidence="15 16">
    <name type="scientific">Igneacidithiobacillus copahuensis</name>
    <dbReference type="NCBI Taxonomy" id="2724909"/>
    <lineage>
        <taxon>Bacteria</taxon>
        <taxon>Pseudomonadati</taxon>
        <taxon>Pseudomonadota</taxon>
        <taxon>Acidithiobacillia</taxon>
        <taxon>Acidithiobacillales</taxon>
        <taxon>Acidithiobacillaceae</taxon>
        <taxon>Igneacidithiobacillus</taxon>
    </lineage>
</organism>
<protein>
    <recommendedName>
        <fullName evidence="12">High-affinity zinc uptake system membrane protein ZnuB</fullName>
    </recommendedName>
</protein>
<dbReference type="InterPro" id="IPR001626">
    <property type="entry name" value="ABC_TroCD"/>
</dbReference>
<evidence type="ECO:0000256" key="7">
    <source>
        <dbReference type="ARBA" id="ARBA00022833"/>
    </source>
</evidence>
<evidence type="ECO:0000256" key="14">
    <source>
        <dbReference type="SAM" id="Phobius"/>
    </source>
</evidence>
<reference evidence="15" key="1">
    <citation type="journal article" date="2021" name="ISME J.">
        <title>Genomic evolution of the class Acidithiobacillia: deep-branching Proteobacteria living in extreme acidic conditions.</title>
        <authorList>
            <person name="Moya-Beltran A."/>
            <person name="Beard S."/>
            <person name="Rojas-Villalobos C."/>
            <person name="Issotta F."/>
            <person name="Gallardo Y."/>
            <person name="Ulloa R."/>
            <person name="Giaveno A."/>
            <person name="Degli Esposti M."/>
            <person name="Johnson D.B."/>
            <person name="Quatrini R."/>
        </authorList>
    </citation>
    <scope>NUCLEOTIDE SEQUENCE</scope>
    <source>
        <strain evidence="15">VAN18-1</strain>
    </source>
</reference>
<name>A0AAE2YNN6_9PROT</name>
<evidence type="ECO:0000313" key="16">
    <source>
        <dbReference type="Proteomes" id="UP001197378"/>
    </source>
</evidence>
<comment type="subcellular location">
    <subcellularLocation>
        <location evidence="2 13">Cell membrane</location>
        <topology evidence="2 13">Multi-pass membrane protein</topology>
    </subcellularLocation>
</comment>
<dbReference type="Proteomes" id="UP001197378">
    <property type="component" value="Unassembled WGS sequence"/>
</dbReference>
<evidence type="ECO:0000256" key="11">
    <source>
        <dbReference type="ARBA" id="ARBA00023136"/>
    </source>
</evidence>
<evidence type="ECO:0000256" key="1">
    <source>
        <dbReference type="ARBA" id="ARBA00002313"/>
    </source>
</evidence>
<feature type="transmembrane region" description="Helical" evidence="14">
    <location>
        <begin position="48"/>
        <end position="71"/>
    </location>
</feature>
<dbReference type="EMBL" id="JAAXYO010000039">
    <property type="protein sequence ID" value="MBU2787435.1"/>
    <property type="molecule type" value="Genomic_DNA"/>
</dbReference>
<dbReference type="GO" id="GO:0043190">
    <property type="term" value="C:ATP-binding cassette (ABC) transporter complex"/>
    <property type="evidence" value="ECO:0007669"/>
    <property type="project" value="InterPro"/>
</dbReference>
<keyword evidence="16" id="KW-1185">Reference proteome</keyword>
<evidence type="ECO:0000256" key="3">
    <source>
        <dbReference type="ARBA" id="ARBA00008034"/>
    </source>
</evidence>
<keyword evidence="7" id="KW-0862">Zinc</keyword>
<evidence type="ECO:0000256" key="2">
    <source>
        <dbReference type="ARBA" id="ARBA00004651"/>
    </source>
</evidence>
<dbReference type="SUPFAM" id="SSF81345">
    <property type="entry name" value="ABC transporter involved in vitamin B12 uptake, BtuC"/>
    <property type="match status" value="1"/>
</dbReference>
<feature type="transmembrane region" description="Helical" evidence="14">
    <location>
        <begin position="169"/>
        <end position="200"/>
    </location>
</feature>
<feature type="transmembrane region" description="Helical" evidence="14">
    <location>
        <begin position="83"/>
        <end position="100"/>
    </location>
</feature>
<dbReference type="InterPro" id="IPR037294">
    <property type="entry name" value="ABC_BtuC-like"/>
</dbReference>
<keyword evidence="5" id="KW-1003">Cell membrane</keyword>
<evidence type="ECO:0000313" key="15">
    <source>
        <dbReference type="EMBL" id="MBU2787435.1"/>
    </source>
</evidence>
<dbReference type="PANTHER" id="PTHR30477">
    <property type="entry name" value="ABC-TRANSPORTER METAL-BINDING PROTEIN"/>
    <property type="match status" value="1"/>
</dbReference>
<gene>
    <name evidence="15" type="ORF">HFQ13_04275</name>
</gene>
<keyword evidence="8" id="KW-0864">Zinc transport</keyword>
<evidence type="ECO:0000256" key="10">
    <source>
        <dbReference type="ARBA" id="ARBA00023065"/>
    </source>
</evidence>
<keyword evidence="10" id="KW-0406">Ion transport</keyword>
<evidence type="ECO:0000256" key="12">
    <source>
        <dbReference type="ARBA" id="ARBA00040080"/>
    </source>
</evidence>
<dbReference type="PANTHER" id="PTHR30477:SF23">
    <property type="entry name" value="HIGH-AFFINITY ZINC UPTAKE SYSTEM MEMBRANE PROTEIN ZNUB"/>
    <property type="match status" value="1"/>
</dbReference>
<evidence type="ECO:0000256" key="9">
    <source>
        <dbReference type="ARBA" id="ARBA00022989"/>
    </source>
</evidence>
<evidence type="ECO:0000256" key="6">
    <source>
        <dbReference type="ARBA" id="ARBA00022692"/>
    </source>
</evidence>
<keyword evidence="4 13" id="KW-0813">Transport</keyword>
<dbReference type="GO" id="GO:0010043">
    <property type="term" value="P:response to zinc ion"/>
    <property type="evidence" value="ECO:0007669"/>
    <property type="project" value="TreeGrafter"/>
</dbReference>
<dbReference type="RefSeq" id="WP_215872002.1">
    <property type="nucleotide sequence ID" value="NZ_JAAXYO010000039.1"/>
</dbReference>
<feature type="transmembrane region" description="Helical" evidence="14">
    <location>
        <begin position="212"/>
        <end position="232"/>
    </location>
</feature>
<evidence type="ECO:0000256" key="13">
    <source>
        <dbReference type="RuleBase" id="RU003943"/>
    </source>
</evidence>
<comment type="similarity">
    <text evidence="3 13">Belongs to the ABC-3 integral membrane protein family.</text>
</comment>
<evidence type="ECO:0000256" key="5">
    <source>
        <dbReference type="ARBA" id="ARBA00022475"/>
    </source>
</evidence>
<comment type="function">
    <text evidence="1">Involved in the high-affinity zinc uptake transport system.</text>
</comment>
<comment type="caution">
    <text evidence="15">The sequence shown here is derived from an EMBL/GenBank/DDBJ whole genome shotgun (WGS) entry which is preliminary data.</text>
</comment>
<keyword evidence="11 14" id="KW-0472">Membrane</keyword>
<keyword evidence="6 13" id="KW-0812">Transmembrane</keyword>
<keyword evidence="9 14" id="KW-1133">Transmembrane helix</keyword>
<accession>A0AAE2YNN6</accession>
<dbReference type="Gene3D" id="1.10.3470.10">
    <property type="entry name" value="ABC transporter involved in vitamin B12 uptake, BtuC"/>
    <property type="match status" value="1"/>
</dbReference>
<evidence type="ECO:0000256" key="4">
    <source>
        <dbReference type="ARBA" id="ARBA00022448"/>
    </source>
</evidence>
<feature type="transmembrane region" description="Helical" evidence="14">
    <location>
        <begin position="238"/>
        <end position="257"/>
    </location>
</feature>
<dbReference type="GO" id="GO:0055085">
    <property type="term" value="P:transmembrane transport"/>
    <property type="evidence" value="ECO:0007669"/>
    <property type="project" value="InterPro"/>
</dbReference>
<sequence>MFSSFLLHTWIAATLLAIAAGSLGYFVVLRRSAFAAHALPLAAFPGGALASLLGFAPLWGLGGFAIIGVLFLRIFSRLGRRDVAMGLLLSSFLALGGLFLSLGREYAARVYGLLFGEVLGISSASLLPLALLVSVVLLLLLWQFPILLLESTQPELANAHAISSARIEWFFLLLLALVSAAAVPVVGTLLVFTLLVSPAAAAQRLSRRPYHAWALAILFAELLSWSSIALSYWSNWPLSFFVGIQGAALFLFSRIFARN</sequence>